<dbReference type="GO" id="GO:0005929">
    <property type="term" value="C:cilium"/>
    <property type="evidence" value="ECO:0007669"/>
    <property type="project" value="UniProtKB-SubCell"/>
</dbReference>
<organism evidence="15 17">
    <name type="scientific">Mus musculus</name>
    <name type="common">Mouse</name>
    <dbReference type="NCBI Taxonomy" id="10090"/>
    <lineage>
        <taxon>Eukaryota</taxon>
        <taxon>Metazoa</taxon>
        <taxon>Chordata</taxon>
        <taxon>Craniata</taxon>
        <taxon>Vertebrata</taxon>
        <taxon>Euteleostomi</taxon>
        <taxon>Mammalia</taxon>
        <taxon>Eutheria</taxon>
        <taxon>Euarchontoglires</taxon>
        <taxon>Glires</taxon>
        <taxon>Rodentia</taxon>
        <taxon>Myomorpha</taxon>
        <taxon>Muroidea</taxon>
        <taxon>Muridae</taxon>
        <taxon>Murinae</taxon>
        <taxon>Mus</taxon>
        <taxon>Mus</taxon>
    </lineage>
</organism>
<dbReference type="OrthoDB" id="189688at2759"/>
<evidence type="ECO:0000256" key="5">
    <source>
        <dbReference type="ARBA" id="ARBA00014515"/>
    </source>
</evidence>
<keyword evidence="9 14" id="KW-1133">Transmembrane helix</keyword>
<dbReference type="PANTHER" id="PTHR13306:SF6">
    <property type="entry name" value="TRANSMEMBRANE PROTEIN 138"/>
    <property type="match status" value="1"/>
</dbReference>
<dbReference type="Proteomes" id="UP000000589">
    <property type="component" value="Chromosome 19"/>
</dbReference>
<comment type="similarity">
    <text evidence="4">Belongs to the TMEM138 family.</text>
</comment>
<evidence type="ECO:0000256" key="2">
    <source>
        <dbReference type="ARBA" id="ARBA00004128"/>
    </source>
</evidence>
<reference evidence="15 17" key="1">
    <citation type="journal article" date="2009" name="PLoS Biol.">
        <title>Lineage-specific biology revealed by a finished genome assembly of the mouse.</title>
        <authorList>
            <consortium name="Mouse Genome Sequencing Consortium"/>
            <person name="Church D.M."/>
            <person name="Goodstadt L."/>
            <person name="Hillier L.W."/>
            <person name="Zody M.C."/>
            <person name="Goldstein S."/>
            <person name="She X."/>
            <person name="Bult C.J."/>
            <person name="Agarwala R."/>
            <person name="Cherry J.L."/>
            <person name="DiCuccio M."/>
            <person name="Hlavina W."/>
            <person name="Kapustin Y."/>
            <person name="Meric P."/>
            <person name="Maglott D."/>
            <person name="Birtle Z."/>
            <person name="Marques A.C."/>
            <person name="Graves T."/>
            <person name="Zhou S."/>
            <person name="Teague B."/>
            <person name="Potamousis K."/>
            <person name="Churas C."/>
            <person name="Place M."/>
            <person name="Herschleb J."/>
            <person name="Runnheim R."/>
            <person name="Forrest D."/>
            <person name="Amos-Landgraf J."/>
            <person name="Schwartz D.C."/>
            <person name="Cheng Z."/>
            <person name="Lindblad-Toh K."/>
            <person name="Eichler E.E."/>
            <person name="Ponting C.P."/>
        </authorList>
    </citation>
    <scope>NUCLEOTIDE SEQUENCE [LARGE SCALE GENOMIC DNA]</scope>
    <source>
        <strain evidence="15 17">C57BL/6J</strain>
    </source>
</reference>
<dbReference type="GO" id="GO:0060271">
    <property type="term" value="P:cilium assembly"/>
    <property type="evidence" value="ECO:0007669"/>
    <property type="project" value="Ensembl"/>
</dbReference>
<evidence type="ECO:0000256" key="4">
    <source>
        <dbReference type="ARBA" id="ARBA00010572"/>
    </source>
</evidence>
<feature type="transmembrane region" description="Helical" evidence="14">
    <location>
        <begin position="36"/>
        <end position="61"/>
    </location>
</feature>
<dbReference type="InterPro" id="IPR024133">
    <property type="entry name" value="TM_138"/>
</dbReference>
<evidence type="ECO:0000256" key="3">
    <source>
        <dbReference type="ARBA" id="ARBA00004138"/>
    </source>
</evidence>
<evidence type="ECO:0000313" key="17">
    <source>
        <dbReference type="Proteomes" id="UP000000589"/>
    </source>
</evidence>
<dbReference type="GeneTree" id="ENSGT00390000018587"/>
<reference evidence="15" key="3">
    <citation type="submission" date="2025-08" db="UniProtKB">
        <authorList>
            <consortium name="Ensembl"/>
        </authorList>
    </citation>
    <scope>IDENTIFICATION</scope>
    <source>
        <strain evidence="15">C57BL/6J</strain>
    </source>
</reference>
<keyword evidence="8" id="KW-0970">Cilium biogenesis/degradation</keyword>
<evidence type="ECO:0000256" key="7">
    <source>
        <dbReference type="ARBA" id="ARBA00022692"/>
    </source>
</evidence>
<evidence type="ECO:0000256" key="12">
    <source>
        <dbReference type="ARBA" id="ARBA00023180"/>
    </source>
</evidence>
<dbReference type="VEuPathDB" id="HostDB:ENSMUSG00000024666"/>
<evidence type="ECO:0000256" key="11">
    <source>
        <dbReference type="ARBA" id="ARBA00023136"/>
    </source>
</evidence>
<evidence type="ECO:0000313" key="16">
    <source>
        <dbReference type="MGI" id="MGI:1920232"/>
    </source>
</evidence>
<evidence type="ECO:0000256" key="9">
    <source>
        <dbReference type="ARBA" id="ARBA00022989"/>
    </source>
</evidence>
<keyword evidence="7 14" id="KW-0812">Transmembrane</keyword>
<dbReference type="Bgee" id="ENSMUSG00000024666">
    <property type="expression patterns" value="Expressed in retinal neural layer and 139 other cell types or tissues"/>
</dbReference>
<reference evidence="15" key="4">
    <citation type="submission" date="2025-09" db="UniProtKB">
        <authorList>
            <consortium name="Ensembl"/>
        </authorList>
    </citation>
    <scope>IDENTIFICATION</scope>
    <source>
        <strain evidence="15">C57BL/6J</strain>
    </source>
</reference>
<dbReference type="Antibodypedia" id="28203">
    <property type="antibodies" value="30 antibodies from 14 providers"/>
</dbReference>
<dbReference type="AlphaFoldDB" id="A0A494BAS5"/>
<dbReference type="GO" id="GO:0015630">
    <property type="term" value="C:microtubule cytoskeleton"/>
    <property type="evidence" value="ECO:0007669"/>
    <property type="project" value="Ensembl"/>
</dbReference>
<protein>
    <recommendedName>
        <fullName evidence="5">Transmembrane protein 138</fullName>
    </recommendedName>
</protein>
<dbReference type="Pfam" id="PF14935">
    <property type="entry name" value="TMEM138"/>
    <property type="match status" value="1"/>
</dbReference>
<proteinExistence type="inferred from homology"/>
<dbReference type="MGI" id="MGI:1920232">
    <property type="gene designation" value="Tmem138"/>
</dbReference>
<keyword evidence="6" id="KW-0926">Vacuole</keyword>
<evidence type="ECO:0000256" key="14">
    <source>
        <dbReference type="SAM" id="Phobius"/>
    </source>
</evidence>
<name>A0A494BAS5_MOUSE</name>
<evidence type="ECO:0000256" key="6">
    <source>
        <dbReference type="ARBA" id="ARBA00022554"/>
    </source>
</evidence>
<evidence type="ECO:0000256" key="10">
    <source>
        <dbReference type="ARBA" id="ARBA00023069"/>
    </source>
</evidence>
<sequence length="225" mass="24812">MLQTGNYSLVLSLQFLLLSYDLFVNSFSELLRMAPVIQLVLFIIQDIAILFNIIIIFLMFFNTFVFQAGLVNLLFHKFKGTIILTSVYLALSISLHVWVMNVRWKNSSSFSWTNGLQTLFVFQRLGEDGVASGALTACHVSGSTAVVLLPSSIRTAWDDEASLLKERGRAALCPFWEAARTPWAVLGLAGLSSPLKGTLRTTPEAALCFCPQPQCSTAISTKGRP</sequence>
<evidence type="ECO:0000256" key="13">
    <source>
        <dbReference type="ARBA" id="ARBA00023273"/>
    </source>
</evidence>
<keyword evidence="10" id="KW-0969">Cilium</keyword>
<keyword evidence="13" id="KW-0966">Cell projection</keyword>
<dbReference type="GO" id="GO:0005774">
    <property type="term" value="C:vacuolar membrane"/>
    <property type="evidence" value="ECO:0007669"/>
    <property type="project" value="UniProtKB-SubCell"/>
</dbReference>
<dbReference type="AGR" id="MGI:1920232"/>
<dbReference type="ExpressionAtlas" id="A0A494BAS5">
    <property type="expression patterns" value="baseline and differential"/>
</dbReference>
<gene>
    <name evidence="15 16" type="primary">Tmem138</name>
</gene>
<comment type="function">
    <text evidence="1">Required for ciliogenesis.</text>
</comment>
<feature type="transmembrane region" description="Helical" evidence="14">
    <location>
        <begin position="6"/>
        <end position="24"/>
    </location>
</feature>
<reference evidence="15 17" key="2">
    <citation type="journal article" date="2011" name="PLoS Biol.">
        <title>Modernizing reference genome assemblies.</title>
        <authorList>
            <person name="Church D.M."/>
            <person name="Schneider V.A."/>
            <person name="Graves T."/>
            <person name="Auger K."/>
            <person name="Cunningham F."/>
            <person name="Bouk N."/>
            <person name="Chen H.C."/>
            <person name="Agarwala R."/>
            <person name="McLaren W.M."/>
            <person name="Ritchie G.R."/>
            <person name="Albracht D."/>
            <person name="Kremitzki M."/>
            <person name="Rock S."/>
            <person name="Kotkiewicz H."/>
            <person name="Kremitzki C."/>
            <person name="Wollam A."/>
            <person name="Trani L."/>
            <person name="Fulton L."/>
            <person name="Fulton R."/>
            <person name="Matthews L."/>
            <person name="Whitehead S."/>
            <person name="Chow W."/>
            <person name="Torrance J."/>
            <person name="Dunn M."/>
            <person name="Harden G."/>
            <person name="Threadgold G."/>
            <person name="Wood J."/>
            <person name="Collins J."/>
            <person name="Heath P."/>
            <person name="Griffiths G."/>
            <person name="Pelan S."/>
            <person name="Grafham D."/>
            <person name="Eichler E.E."/>
            <person name="Weinstock G."/>
            <person name="Mardis E.R."/>
            <person name="Wilson R.K."/>
            <person name="Howe K."/>
            <person name="Flicek P."/>
            <person name="Hubbard T."/>
        </authorList>
    </citation>
    <scope>NUCLEOTIDE SEQUENCE [LARGE SCALE GENOMIC DNA]</scope>
    <source>
        <strain evidence="15 17">C57BL/6J</strain>
    </source>
</reference>
<evidence type="ECO:0000256" key="8">
    <source>
        <dbReference type="ARBA" id="ARBA00022794"/>
    </source>
</evidence>
<feature type="transmembrane region" description="Helical" evidence="14">
    <location>
        <begin position="81"/>
        <end position="99"/>
    </location>
</feature>
<comment type="subcellular location">
    <subcellularLocation>
        <location evidence="3">Cell projection</location>
        <location evidence="3">Cilium</location>
    </subcellularLocation>
    <subcellularLocation>
        <location evidence="2">Vacuole membrane</location>
        <topology evidence="2">Multi-pass membrane protein</topology>
    </subcellularLocation>
</comment>
<evidence type="ECO:0000256" key="1">
    <source>
        <dbReference type="ARBA" id="ARBA00003709"/>
    </source>
</evidence>
<keyword evidence="12" id="KW-0325">Glycoprotein</keyword>
<evidence type="ECO:0000313" key="15">
    <source>
        <dbReference type="Ensembl" id="ENSMUSP00000158212.2"/>
    </source>
</evidence>
<dbReference type="Ensembl" id="ENSMUST00000236185.2">
    <property type="protein sequence ID" value="ENSMUSP00000158212.2"/>
    <property type="gene ID" value="ENSMUSG00000024666.7"/>
</dbReference>
<accession>A0A494BAS5</accession>
<keyword evidence="17" id="KW-1185">Reference proteome</keyword>
<keyword evidence="11 14" id="KW-0472">Membrane</keyword>
<dbReference type="PANTHER" id="PTHR13306">
    <property type="entry name" value="TRANSMEMBRANE PROTEIN 138"/>
    <property type="match status" value="1"/>
</dbReference>